<dbReference type="InParanoid" id="A0A482XH21"/>
<sequence length="613" mass="71866">MNGDVRVASFIKLHKHQLVTSGVPEHLWSTLFMKLNDNIFDAGSTFSILESEYDEDSPESLERIVVVTSEISRMDVRHIYLIDHAWTYNPNEAKEQLLNVPGLLDRMCKMMNVDLSEPGNAAESVYSEMWKYNQTYSIASGPNIEDRLPVWYIMDEFGSTIRHSDDPNFRIVPFAFAKDGITYSILFPIKDVAIDEEVTRDYVEGFSDELVRQCLLMPWFPRDFKDINFLPVEPSAEYFLSGRLNESLPVLDLLRIPANLRTACTLKVYSDYKYVNMYLTDPRFEIVNNADEAHILWYTSHFTDFETFSTDSPHKFVNQFPYEFVLTVKDLLSVVCRRTAKGHETYDSETLDIFPLWLPETFNLKTELPQFISYYQNREEKELDNHWICKPWNLARGMDTIISNDLNLLIRQSCSGPKIAQKYIQDPILFHRPEIEGSGLVKFDIRYIIVLKSVEPLQVYAYKNFFLRFANKPFELNDFDDYEKHFTVMNYSGKSNLKKMLCDEFVEKFEERFADKHTWNSVEKKIFSMIKEIFQAAISEKVPCGIPHSPQSRAVYGMDMMLSYTSNKDIQPKVLEINWIPDCQRACEYYPDFYNDIFALCFFNEERPVFEKL</sequence>
<gene>
    <name evidence="2" type="ORF">LSTR_LSTR002013</name>
</gene>
<dbReference type="InterPro" id="IPR057954">
    <property type="entry name" value="SET_TTL12"/>
</dbReference>
<dbReference type="InterPro" id="IPR027749">
    <property type="entry name" value="TTLL12"/>
</dbReference>
<dbReference type="OrthoDB" id="60477at2759"/>
<protein>
    <recommendedName>
        <fullName evidence="1">Tubulin--tyrosine ligase-like protein 12 SET-like domain-containing protein</fullName>
    </recommendedName>
</protein>
<evidence type="ECO:0000313" key="3">
    <source>
        <dbReference type="Proteomes" id="UP000291343"/>
    </source>
</evidence>
<dbReference type="Pfam" id="PF25556">
    <property type="entry name" value="SET_TTL"/>
    <property type="match status" value="1"/>
</dbReference>
<dbReference type="PANTHER" id="PTHR46088">
    <property type="entry name" value="TUBULIN--TYROSINE LIGASE-LIKE PROTEIN 12"/>
    <property type="match status" value="1"/>
</dbReference>
<dbReference type="Gene3D" id="3.30.470.20">
    <property type="entry name" value="ATP-grasp fold, B domain"/>
    <property type="match status" value="1"/>
</dbReference>
<dbReference type="InterPro" id="IPR004344">
    <property type="entry name" value="TTL/TTLL_fam"/>
</dbReference>
<dbReference type="Pfam" id="PF03133">
    <property type="entry name" value="TTL"/>
    <property type="match status" value="1"/>
</dbReference>
<dbReference type="AlphaFoldDB" id="A0A482XH21"/>
<comment type="caution">
    <text evidence="2">The sequence shown here is derived from an EMBL/GenBank/DDBJ whole genome shotgun (WGS) entry which is preliminary data.</text>
</comment>
<dbReference type="PANTHER" id="PTHR46088:SF1">
    <property type="entry name" value="TUBULIN--TYROSINE LIGASE-LIKE PROTEIN 12"/>
    <property type="match status" value="1"/>
</dbReference>
<dbReference type="FunCoup" id="A0A482XH21">
    <property type="interactions" value="1661"/>
</dbReference>
<dbReference type="SMR" id="A0A482XH21"/>
<feature type="domain" description="Tubulin--tyrosine ligase-like protein 12 SET-like" evidence="1">
    <location>
        <begin position="64"/>
        <end position="223"/>
    </location>
</feature>
<dbReference type="EMBL" id="QKKF02010000">
    <property type="protein sequence ID" value="RZF45052.1"/>
    <property type="molecule type" value="Genomic_DNA"/>
</dbReference>
<reference evidence="2 3" key="1">
    <citation type="journal article" date="2017" name="Gigascience">
        <title>Genome sequence of the small brown planthopper, Laodelphax striatellus.</title>
        <authorList>
            <person name="Zhu J."/>
            <person name="Jiang F."/>
            <person name="Wang X."/>
            <person name="Yang P."/>
            <person name="Bao Y."/>
            <person name="Zhao W."/>
            <person name="Wang W."/>
            <person name="Lu H."/>
            <person name="Wang Q."/>
            <person name="Cui N."/>
            <person name="Li J."/>
            <person name="Chen X."/>
            <person name="Luo L."/>
            <person name="Yu J."/>
            <person name="Kang L."/>
            <person name="Cui F."/>
        </authorList>
    </citation>
    <scope>NUCLEOTIDE SEQUENCE [LARGE SCALE GENOMIC DNA]</scope>
    <source>
        <strain evidence="2">Lst14</strain>
    </source>
</reference>
<dbReference type="GO" id="GO:0005737">
    <property type="term" value="C:cytoplasm"/>
    <property type="evidence" value="ECO:0007669"/>
    <property type="project" value="TreeGrafter"/>
</dbReference>
<proteinExistence type="predicted"/>
<evidence type="ECO:0000259" key="1">
    <source>
        <dbReference type="Pfam" id="PF25556"/>
    </source>
</evidence>
<dbReference type="PROSITE" id="PS51221">
    <property type="entry name" value="TTL"/>
    <property type="match status" value="1"/>
</dbReference>
<evidence type="ECO:0000313" key="2">
    <source>
        <dbReference type="EMBL" id="RZF45052.1"/>
    </source>
</evidence>
<accession>A0A482XH21</accession>
<dbReference type="InterPro" id="IPR046341">
    <property type="entry name" value="SET_dom_sf"/>
</dbReference>
<name>A0A482XH21_LAOST</name>
<keyword evidence="3" id="KW-1185">Reference proteome</keyword>
<organism evidence="2 3">
    <name type="scientific">Laodelphax striatellus</name>
    <name type="common">Small brown planthopper</name>
    <name type="synonym">Delphax striatella</name>
    <dbReference type="NCBI Taxonomy" id="195883"/>
    <lineage>
        <taxon>Eukaryota</taxon>
        <taxon>Metazoa</taxon>
        <taxon>Ecdysozoa</taxon>
        <taxon>Arthropoda</taxon>
        <taxon>Hexapoda</taxon>
        <taxon>Insecta</taxon>
        <taxon>Pterygota</taxon>
        <taxon>Neoptera</taxon>
        <taxon>Paraneoptera</taxon>
        <taxon>Hemiptera</taxon>
        <taxon>Auchenorrhyncha</taxon>
        <taxon>Fulgoroidea</taxon>
        <taxon>Delphacidae</taxon>
        <taxon>Criomorphinae</taxon>
        <taxon>Laodelphax</taxon>
    </lineage>
</organism>
<dbReference type="SUPFAM" id="SSF82199">
    <property type="entry name" value="SET domain"/>
    <property type="match status" value="1"/>
</dbReference>
<dbReference type="Proteomes" id="UP000291343">
    <property type="component" value="Unassembled WGS sequence"/>
</dbReference>
<dbReference type="STRING" id="195883.A0A482XH21"/>